<dbReference type="STRING" id="1685010.A0O34_16645"/>
<evidence type="ECO:0000256" key="1">
    <source>
        <dbReference type="SAM" id="Coils"/>
    </source>
</evidence>
<feature type="coiled-coil region" evidence="1">
    <location>
        <begin position="82"/>
        <end position="109"/>
    </location>
</feature>
<reference evidence="2 3" key="1">
    <citation type="submission" date="2016-04" db="EMBL/GenBank/DDBJ databases">
        <title>Complete Genome Sequence of Chryseobacterium sp. IHBB 10212.</title>
        <authorList>
            <person name="Pal M."/>
            <person name="Swarnkar M.K."/>
            <person name="Kaushal K."/>
            <person name="Chhibber S."/>
            <person name="Singh A.K."/>
            <person name="Gulati A."/>
        </authorList>
    </citation>
    <scope>NUCLEOTIDE SEQUENCE [LARGE SCALE GENOMIC DNA]</scope>
    <source>
        <strain evidence="2 3">IHBB 10212</strain>
    </source>
</reference>
<accession>A0A172XYV6</accession>
<protein>
    <recommendedName>
        <fullName evidence="4">Cell wall anchor protein</fullName>
    </recommendedName>
</protein>
<gene>
    <name evidence="2" type="ORF">A0O34_16645</name>
</gene>
<dbReference type="AlphaFoldDB" id="A0A172XYV6"/>
<dbReference type="RefSeq" id="WP_066757099.1">
    <property type="nucleotide sequence ID" value="NZ_CP015199.1"/>
</dbReference>
<evidence type="ECO:0000313" key="3">
    <source>
        <dbReference type="Proteomes" id="UP000077824"/>
    </source>
</evidence>
<proteinExistence type="predicted"/>
<dbReference type="KEGG" id="chh:A0O34_16645"/>
<organism evidence="2 3">
    <name type="scientific">Chryseobacterium glaciei</name>
    <dbReference type="NCBI Taxonomy" id="1685010"/>
    <lineage>
        <taxon>Bacteria</taxon>
        <taxon>Pseudomonadati</taxon>
        <taxon>Bacteroidota</taxon>
        <taxon>Flavobacteriia</taxon>
        <taxon>Flavobacteriales</taxon>
        <taxon>Weeksellaceae</taxon>
        <taxon>Chryseobacterium group</taxon>
        <taxon>Chryseobacterium</taxon>
    </lineage>
</organism>
<sequence>MIELFKEHIGTFLSLIITGSAGWFFGRRKMEAEVEGMDVDNEGKKLGNDEKLVSLYKQALDDLANRYEAKFKEFSEISERKTRLLEEEINIQKRINEQLKAENTMLKEKLKEN</sequence>
<keyword evidence="3" id="KW-1185">Reference proteome</keyword>
<evidence type="ECO:0008006" key="4">
    <source>
        <dbReference type="Google" id="ProtNLM"/>
    </source>
</evidence>
<dbReference type="Proteomes" id="UP000077824">
    <property type="component" value="Chromosome"/>
</dbReference>
<dbReference type="EMBL" id="CP015199">
    <property type="protein sequence ID" value="ANF52042.1"/>
    <property type="molecule type" value="Genomic_DNA"/>
</dbReference>
<evidence type="ECO:0000313" key="2">
    <source>
        <dbReference type="EMBL" id="ANF52042.1"/>
    </source>
</evidence>
<keyword evidence="1" id="KW-0175">Coiled coil</keyword>
<name>A0A172XYV6_9FLAO</name>
<dbReference type="OrthoDB" id="1367676at2"/>